<name>A0A562V2T1_9ACTN</name>
<dbReference type="RefSeq" id="WP_147138978.1">
    <property type="nucleotide sequence ID" value="NZ_BAABIJ010000002.1"/>
</dbReference>
<evidence type="ECO:0000313" key="1">
    <source>
        <dbReference type="EMBL" id="TWJ12117.1"/>
    </source>
</evidence>
<reference evidence="1 2" key="1">
    <citation type="journal article" date="2013" name="Stand. Genomic Sci.">
        <title>Genomic Encyclopedia of Type Strains, Phase I: The one thousand microbial genomes (KMG-I) project.</title>
        <authorList>
            <person name="Kyrpides N.C."/>
            <person name="Woyke T."/>
            <person name="Eisen J.A."/>
            <person name="Garrity G."/>
            <person name="Lilburn T.G."/>
            <person name="Beck B.J."/>
            <person name="Whitman W.B."/>
            <person name="Hugenholtz P."/>
            <person name="Klenk H.P."/>
        </authorList>
    </citation>
    <scope>NUCLEOTIDE SEQUENCE [LARGE SCALE GENOMIC DNA]</scope>
    <source>
        <strain evidence="1 2">DSM 45044</strain>
    </source>
</reference>
<organism evidence="1 2">
    <name type="scientific">Stackebrandtia albiflava</name>
    <dbReference type="NCBI Taxonomy" id="406432"/>
    <lineage>
        <taxon>Bacteria</taxon>
        <taxon>Bacillati</taxon>
        <taxon>Actinomycetota</taxon>
        <taxon>Actinomycetes</taxon>
        <taxon>Glycomycetales</taxon>
        <taxon>Glycomycetaceae</taxon>
        <taxon>Stackebrandtia</taxon>
    </lineage>
</organism>
<dbReference type="AlphaFoldDB" id="A0A562V2T1"/>
<gene>
    <name evidence="1" type="ORF">LX16_2866</name>
</gene>
<comment type="caution">
    <text evidence="1">The sequence shown here is derived from an EMBL/GenBank/DDBJ whole genome shotgun (WGS) entry which is preliminary data.</text>
</comment>
<sequence length="281" mass="29278">MRYLRVVAVGGFVLLAAAASLFGAGLRPSPEPSEPPRLSASLEIRRLNPQPDTVALAVTNAGDTEVTVRHVRLVSASLAESAGTEVSVTVPADATRDVFIPVPTAMCGDDIAPATAPATAELRVSSRGVEHAVALPLAHPNGTLDRLVGRDCATALLARTARVEFGDWRSAPSGVLLGELRVIRVGGDLPITLDSVTGNPHYAVTPVTAGPPLGELPPGTAELSVPVEVDANRCDAHALAEAKKPWLFPFRLTVGAWEVPGEVTVSETDQAAMEAMQAVRC</sequence>
<proteinExistence type="predicted"/>
<dbReference type="Proteomes" id="UP000321617">
    <property type="component" value="Unassembled WGS sequence"/>
</dbReference>
<dbReference type="EMBL" id="VLLL01000006">
    <property type="protein sequence ID" value="TWJ12117.1"/>
    <property type="molecule type" value="Genomic_DNA"/>
</dbReference>
<accession>A0A562V2T1</accession>
<evidence type="ECO:0000313" key="2">
    <source>
        <dbReference type="Proteomes" id="UP000321617"/>
    </source>
</evidence>
<keyword evidence="2" id="KW-1185">Reference proteome</keyword>
<dbReference type="OrthoDB" id="3784033at2"/>
<protein>
    <submittedName>
        <fullName evidence="1">Uncharacterized protein</fullName>
    </submittedName>
</protein>